<protein>
    <submittedName>
        <fullName evidence="4">Uncharacterized protein</fullName>
    </submittedName>
</protein>
<dbReference type="InterPro" id="IPR036770">
    <property type="entry name" value="Ankyrin_rpt-contain_sf"/>
</dbReference>
<evidence type="ECO:0000313" key="4">
    <source>
        <dbReference type="EMBL" id="CAE8675460.1"/>
    </source>
</evidence>
<dbReference type="SUPFAM" id="SSF48403">
    <property type="entry name" value="Ankyrin repeat"/>
    <property type="match status" value="1"/>
</dbReference>
<dbReference type="PROSITE" id="PS50088">
    <property type="entry name" value="ANK_REPEAT"/>
    <property type="match status" value="2"/>
</dbReference>
<proteinExistence type="predicted"/>
<dbReference type="Proteomes" id="UP000626109">
    <property type="component" value="Unassembled WGS sequence"/>
</dbReference>
<dbReference type="AlphaFoldDB" id="A0A813JFM3"/>
<keyword evidence="2 3" id="KW-0040">ANK repeat</keyword>
<name>A0A813JFM3_POLGL</name>
<feature type="repeat" description="ANK" evidence="3">
    <location>
        <begin position="109"/>
        <end position="137"/>
    </location>
</feature>
<evidence type="ECO:0000256" key="1">
    <source>
        <dbReference type="ARBA" id="ARBA00022737"/>
    </source>
</evidence>
<dbReference type="EMBL" id="CAJNNW010025067">
    <property type="protein sequence ID" value="CAE8675460.1"/>
    <property type="molecule type" value="Genomic_DNA"/>
</dbReference>
<feature type="repeat" description="ANK" evidence="3">
    <location>
        <begin position="149"/>
        <end position="171"/>
    </location>
</feature>
<dbReference type="Gene3D" id="1.25.40.20">
    <property type="entry name" value="Ankyrin repeat-containing domain"/>
    <property type="match status" value="1"/>
</dbReference>
<sequence length="171" mass="18339">MAKLDRRLRGASTQVRRSRWWSVFSLVGLSPWVSSDFVSGIGPRWSCSAETGRDLASPRSRVVAKFFNFDAASDNVPLQLFRAAGAGNDADVERLLREGAKPNKRSGSSKATPLIVAAANGHDIVVKLLIEAGAELDQGIENDGPLRPGGATALFMAAQQGHEEVVKVLLE</sequence>
<dbReference type="Pfam" id="PF12796">
    <property type="entry name" value="Ank_2"/>
    <property type="match status" value="1"/>
</dbReference>
<evidence type="ECO:0000256" key="2">
    <source>
        <dbReference type="ARBA" id="ARBA00023043"/>
    </source>
</evidence>
<keyword evidence="1" id="KW-0677">Repeat</keyword>
<reference evidence="4" key="1">
    <citation type="submission" date="2021-02" db="EMBL/GenBank/DDBJ databases">
        <authorList>
            <person name="Dougan E. K."/>
            <person name="Rhodes N."/>
            <person name="Thang M."/>
            <person name="Chan C."/>
        </authorList>
    </citation>
    <scope>NUCLEOTIDE SEQUENCE</scope>
</reference>
<dbReference type="InterPro" id="IPR002110">
    <property type="entry name" value="Ankyrin_rpt"/>
</dbReference>
<feature type="non-terminal residue" evidence="4">
    <location>
        <position position="171"/>
    </location>
</feature>
<evidence type="ECO:0000256" key="3">
    <source>
        <dbReference type="PROSITE-ProRule" id="PRU00023"/>
    </source>
</evidence>
<accession>A0A813JFM3</accession>
<dbReference type="SMART" id="SM00248">
    <property type="entry name" value="ANK"/>
    <property type="match status" value="1"/>
</dbReference>
<gene>
    <name evidence="4" type="ORF">PGLA2088_LOCUS19398</name>
</gene>
<dbReference type="PANTHER" id="PTHR24171">
    <property type="entry name" value="ANKYRIN REPEAT DOMAIN-CONTAINING PROTEIN 39-RELATED"/>
    <property type="match status" value="1"/>
</dbReference>
<evidence type="ECO:0000313" key="5">
    <source>
        <dbReference type="Proteomes" id="UP000626109"/>
    </source>
</evidence>
<dbReference type="PROSITE" id="PS50297">
    <property type="entry name" value="ANK_REP_REGION"/>
    <property type="match status" value="2"/>
</dbReference>
<comment type="caution">
    <text evidence="4">The sequence shown here is derived from an EMBL/GenBank/DDBJ whole genome shotgun (WGS) entry which is preliminary data.</text>
</comment>
<organism evidence="4 5">
    <name type="scientific">Polarella glacialis</name>
    <name type="common">Dinoflagellate</name>
    <dbReference type="NCBI Taxonomy" id="89957"/>
    <lineage>
        <taxon>Eukaryota</taxon>
        <taxon>Sar</taxon>
        <taxon>Alveolata</taxon>
        <taxon>Dinophyceae</taxon>
        <taxon>Suessiales</taxon>
        <taxon>Suessiaceae</taxon>
        <taxon>Polarella</taxon>
    </lineage>
</organism>